<feature type="domain" description="DUF4423" evidence="1">
    <location>
        <begin position="105"/>
        <end position="269"/>
    </location>
</feature>
<dbReference type="RefSeq" id="WP_053238051.1">
    <property type="nucleotide sequence ID" value="NZ_CP011125.1"/>
</dbReference>
<dbReference type="Pfam" id="PF14394">
    <property type="entry name" value="DUF4423"/>
    <property type="match status" value="1"/>
</dbReference>
<sequence length="284" mass="31877">MADVFAYLDYRAFLRDVYAEKKALGRGFSFRAFSRLAGLRSPNYLKLVIDGERNLSDQMAPRFATALGLRDDAARYFVDLVAFNQAKDAAARNAAYTRLTGFRRYRSAHRLELAHAAYHSTWYLPAIRELAARCDFEAEPEWIAPRLRPPISKDEAKSALATLFELGLLVTGEDGRVSQGEALVSTGPETRGHHIGNYHRMMMSRAAASIDDVPAAERDVSSLTLCVGGKGLAEIKDRIQKFRRELLELSTRESDPREVVQINFQLFPLTKAEKTPARKAKAPR</sequence>
<dbReference type="InterPro" id="IPR025537">
    <property type="entry name" value="DUF4423"/>
</dbReference>
<dbReference type="NCBIfam" id="TIGR02147">
    <property type="entry name" value="Fsuc_second"/>
    <property type="match status" value="1"/>
</dbReference>
<protein>
    <recommendedName>
        <fullName evidence="1">DUF4423 domain-containing protein</fullName>
    </recommendedName>
</protein>
<gene>
    <name evidence="2" type="ORF">DB32_008304</name>
</gene>
<dbReference type="KEGG" id="samy:DB32_008304"/>
<dbReference type="AlphaFoldDB" id="A0A0F6W9Y2"/>
<dbReference type="STRING" id="927083.DB32_008304"/>
<keyword evidence="3" id="KW-1185">Reference proteome</keyword>
<evidence type="ECO:0000313" key="2">
    <source>
        <dbReference type="EMBL" id="AKF11155.1"/>
    </source>
</evidence>
<evidence type="ECO:0000259" key="1">
    <source>
        <dbReference type="Pfam" id="PF14394"/>
    </source>
</evidence>
<dbReference type="Proteomes" id="UP000034883">
    <property type="component" value="Chromosome"/>
</dbReference>
<name>A0A0F6W9Y2_9BACT</name>
<reference evidence="2 3" key="1">
    <citation type="submission" date="2015-03" db="EMBL/GenBank/DDBJ databases">
        <title>Genome assembly of Sandaracinus amylolyticus DSM 53668.</title>
        <authorList>
            <person name="Sharma G."/>
            <person name="Subramanian S."/>
        </authorList>
    </citation>
    <scope>NUCLEOTIDE SEQUENCE [LARGE SCALE GENOMIC DNA]</scope>
    <source>
        <strain evidence="2 3">DSM 53668</strain>
    </source>
</reference>
<organism evidence="2 3">
    <name type="scientific">Sandaracinus amylolyticus</name>
    <dbReference type="NCBI Taxonomy" id="927083"/>
    <lineage>
        <taxon>Bacteria</taxon>
        <taxon>Pseudomonadati</taxon>
        <taxon>Myxococcota</taxon>
        <taxon>Polyangia</taxon>
        <taxon>Polyangiales</taxon>
        <taxon>Sandaracinaceae</taxon>
        <taxon>Sandaracinus</taxon>
    </lineage>
</organism>
<accession>A0A0F6W9Y2</accession>
<dbReference type="InterPro" id="IPR011873">
    <property type="entry name" value="CHP02147"/>
</dbReference>
<proteinExistence type="predicted"/>
<dbReference type="EMBL" id="CP011125">
    <property type="protein sequence ID" value="AKF11155.1"/>
    <property type="molecule type" value="Genomic_DNA"/>
</dbReference>
<evidence type="ECO:0000313" key="3">
    <source>
        <dbReference type="Proteomes" id="UP000034883"/>
    </source>
</evidence>